<protein>
    <recommendedName>
        <fullName evidence="3">DNA-binding protein</fullName>
    </recommendedName>
</protein>
<proteinExistence type="predicted"/>
<evidence type="ECO:0008006" key="3">
    <source>
        <dbReference type="Google" id="ProtNLM"/>
    </source>
</evidence>
<organism evidence="1 2">
    <name type="scientific">Catellatospora bangladeshensis</name>
    <dbReference type="NCBI Taxonomy" id="310355"/>
    <lineage>
        <taxon>Bacteria</taxon>
        <taxon>Bacillati</taxon>
        <taxon>Actinomycetota</taxon>
        <taxon>Actinomycetes</taxon>
        <taxon>Micromonosporales</taxon>
        <taxon>Micromonosporaceae</taxon>
        <taxon>Catellatospora</taxon>
    </lineage>
</organism>
<dbReference type="SUPFAM" id="SSF47789">
    <property type="entry name" value="C-terminal domain of RNA polymerase alpha subunit"/>
    <property type="match status" value="1"/>
</dbReference>
<keyword evidence="2" id="KW-1185">Reference proteome</keyword>
<accession>A0A8J3JMN0</accession>
<comment type="caution">
    <text evidence="1">The sequence shown here is derived from an EMBL/GenBank/DDBJ whole genome shotgun (WGS) entry which is preliminary data.</text>
</comment>
<gene>
    <name evidence="1" type="ORF">Cba03nite_20830</name>
</gene>
<reference evidence="1 2" key="1">
    <citation type="submission" date="2021-01" db="EMBL/GenBank/DDBJ databases">
        <title>Whole genome shotgun sequence of Catellatospora bangladeshensis NBRC 107357.</title>
        <authorList>
            <person name="Komaki H."/>
            <person name="Tamura T."/>
        </authorList>
    </citation>
    <scope>NUCLEOTIDE SEQUENCE [LARGE SCALE GENOMIC DNA]</scope>
    <source>
        <strain evidence="1 2">NBRC 107357</strain>
    </source>
</reference>
<evidence type="ECO:0000313" key="1">
    <source>
        <dbReference type="EMBL" id="GIF80734.1"/>
    </source>
</evidence>
<dbReference type="RefSeq" id="WP_203744615.1">
    <property type="nucleotide sequence ID" value="NZ_BONF01000010.1"/>
</dbReference>
<dbReference type="AlphaFoldDB" id="A0A8J3JMN0"/>
<dbReference type="EMBL" id="BONF01000010">
    <property type="protein sequence ID" value="GIF80734.1"/>
    <property type="molecule type" value="Genomic_DNA"/>
</dbReference>
<dbReference type="Proteomes" id="UP000601223">
    <property type="component" value="Unassembled WGS sequence"/>
</dbReference>
<name>A0A8J3JMN0_9ACTN</name>
<evidence type="ECO:0000313" key="2">
    <source>
        <dbReference type="Proteomes" id="UP000601223"/>
    </source>
</evidence>
<dbReference type="Gene3D" id="1.10.150.20">
    <property type="entry name" value="5' to 3' exonuclease, C-terminal subdomain"/>
    <property type="match status" value="1"/>
</dbReference>
<sequence>MTDDEALPRGIGRPATGAFAEAGYTRLSQFPALSAKELLKLHGVGPKAIRVLRETLAARGQTFADERE</sequence>